<accession>A0A8H3F8Q6</accession>
<dbReference type="InterPro" id="IPR043519">
    <property type="entry name" value="NT_sf"/>
</dbReference>
<protein>
    <recommendedName>
        <fullName evidence="1">Poly(A) RNA polymerase mitochondrial-like central palm domain-containing protein</fullName>
    </recommendedName>
</protein>
<dbReference type="OrthoDB" id="273917at2759"/>
<dbReference type="InterPro" id="IPR054708">
    <property type="entry name" value="MTPAP-like_central"/>
</dbReference>
<dbReference type="GO" id="GO:0031123">
    <property type="term" value="P:RNA 3'-end processing"/>
    <property type="evidence" value="ECO:0007669"/>
    <property type="project" value="TreeGrafter"/>
</dbReference>
<dbReference type="AlphaFoldDB" id="A0A8H3F8Q6"/>
<dbReference type="PANTHER" id="PTHR23092">
    <property type="entry name" value="POLY(A) RNA POLYMERASE"/>
    <property type="match status" value="1"/>
</dbReference>
<reference evidence="2" key="1">
    <citation type="submission" date="2021-03" db="EMBL/GenBank/DDBJ databases">
        <authorList>
            <person name="Tagirdzhanova G."/>
        </authorList>
    </citation>
    <scope>NUCLEOTIDE SEQUENCE</scope>
</reference>
<dbReference type="EMBL" id="CAJPDQ010000012">
    <property type="protein sequence ID" value="CAF9917593.1"/>
    <property type="molecule type" value="Genomic_DNA"/>
</dbReference>
<keyword evidence="3" id="KW-1185">Reference proteome</keyword>
<dbReference type="GO" id="GO:1990817">
    <property type="term" value="F:poly(A) RNA polymerase activity"/>
    <property type="evidence" value="ECO:0007669"/>
    <property type="project" value="InterPro"/>
</dbReference>
<name>A0A8H3F8Q6_9LECA</name>
<dbReference type="GO" id="GO:0010605">
    <property type="term" value="P:negative regulation of macromolecule metabolic process"/>
    <property type="evidence" value="ECO:0007669"/>
    <property type="project" value="UniProtKB-ARBA"/>
</dbReference>
<gene>
    <name evidence="2" type="ORF">GOMPHAMPRED_001318</name>
</gene>
<evidence type="ECO:0000313" key="2">
    <source>
        <dbReference type="EMBL" id="CAF9917593.1"/>
    </source>
</evidence>
<organism evidence="2 3">
    <name type="scientific">Gomphillus americanus</name>
    <dbReference type="NCBI Taxonomy" id="1940652"/>
    <lineage>
        <taxon>Eukaryota</taxon>
        <taxon>Fungi</taxon>
        <taxon>Dikarya</taxon>
        <taxon>Ascomycota</taxon>
        <taxon>Pezizomycotina</taxon>
        <taxon>Lecanoromycetes</taxon>
        <taxon>OSLEUM clade</taxon>
        <taxon>Ostropomycetidae</taxon>
        <taxon>Ostropales</taxon>
        <taxon>Graphidaceae</taxon>
        <taxon>Gomphilloideae</taxon>
        <taxon>Gomphillus</taxon>
    </lineage>
</organism>
<evidence type="ECO:0000313" key="3">
    <source>
        <dbReference type="Proteomes" id="UP000664169"/>
    </source>
</evidence>
<evidence type="ECO:0000259" key="1">
    <source>
        <dbReference type="Pfam" id="PF22600"/>
    </source>
</evidence>
<dbReference type="Gene3D" id="3.30.460.10">
    <property type="entry name" value="Beta Polymerase, domain 2"/>
    <property type="match status" value="1"/>
</dbReference>
<dbReference type="GO" id="GO:0043634">
    <property type="term" value="P:polyadenylation-dependent ncRNA catabolic process"/>
    <property type="evidence" value="ECO:0007669"/>
    <property type="project" value="TreeGrafter"/>
</dbReference>
<dbReference type="Gene3D" id="1.10.1410.10">
    <property type="match status" value="1"/>
</dbReference>
<sequence length="716" mass="82334">MKSTRTSIYRSSQALSYSRNLGLGCRKPGSERVLTINHNHHSSLADYRSNLQDANTSSIAKQIRETGQLPSLPTESVVKLPKLKRQRKPRDENIIRGDMQATLEAHYAANVLAHGNIHIRLDDSSYSKSRKLAVTPPAKSHDMEHTQRLLAKYANEDKDLIPQLISLDNSERENLSPATVRKMYARDETRPRELRDKLLQADQGLDALHKLDVKIQREPIRKKSGLVTTSELRDKLLQADQSLDALHRLDSEIRIFHDWIELTQDEIDAASYTWSKFQRKMFKNFPDYKFELHGSRTTGLARPFSDIDIKMTIPELEKEKLARGPSSSRRQIKKKYIQALLRIKRWSEKEIASGLIVNALRSCKIPVLDMQTRTVGRFAIQLSAVVGKPIELNTEYVKYFLKEYPQIKPLFVLIRWWLERSNIGDASTGGVSSYLTFNMILTSITHSKQLFDDGELGKQLIHFLRFWIEADWRNLGFAPDPARTFPKCATNLEEENCLEEIQTKQDRASETLFANKLPYNSTAAEPDLRESQLRTTVPSSNIDNCNNALLSTLTQVDPLNRLAIESEDIVTPATNDQESDVYLEGIKFLAHQANQKCRRPASRLEYFLLQDPADPRNNVGSSLEKLRKLCQLMERALGSLEKKMRSWDKRELSSKAHQSEEFLLKDLIYVKRRNDPPNSGVDRILQTFEEKRRKLAWMRPLKVTELESTQTEIDDI</sequence>
<proteinExistence type="predicted"/>
<feature type="domain" description="Poly(A) RNA polymerase mitochondrial-like central palm" evidence="1">
    <location>
        <begin position="249"/>
        <end position="373"/>
    </location>
</feature>
<dbReference type="Proteomes" id="UP000664169">
    <property type="component" value="Unassembled WGS sequence"/>
</dbReference>
<dbReference type="PANTHER" id="PTHR23092:SF15">
    <property type="entry name" value="INACTIVE NON-CANONICAL POLY(A) RNA POLYMERASE PROTEIN TRF4-2-RELATED"/>
    <property type="match status" value="1"/>
</dbReference>
<dbReference type="GO" id="GO:0031499">
    <property type="term" value="C:TRAMP complex"/>
    <property type="evidence" value="ECO:0007669"/>
    <property type="project" value="TreeGrafter"/>
</dbReference>
<dbReference type="InterPro" id="IPR045862">
    <property type="entry name" value="Trf4-like"/>
</dbReference>
<dbReference type="SUPFAM" id="SSF81301">
    <property type="entry name" value="Nucleotidyltransferase"/>
    <property type="match status" value="1"/>
</dbReference>
<dbReference type="GO" id="GO:0003729">
    <property type="term" value="F:mRNA binding"/>
    <property type="evidence" value="ECO:0007669"/>
    <property type="project" value="TreeGrafter"/>
</dbReference>
<comment type="caution">
    <text evidence="2">The sequence shown here is derived from an EMBL/GenBank/DDBJ whole genome shotgun (WGS) entry which is preliminary data.</text>
</comment>
<dbReference type="Pfam" id="PF22600">
    <property type="entry name" value="MTPAP-like_central"/>
    <property type="match status" value="1"/>
</dbReference>
<dbReference type="SUPFAM" id="SSF81631">
    <property type="entry name" value="PAP/OAS1 substrate-binding domain"/>
    <property type="match status" value="1"/>
</dbReference>
<dbReference type="GO" id="GO:0005730">
    <property type="term" value="C:nucleolus"/>
    <property type="evidence" value="ECO:0007669"/>
    <property type="project" value="TreeGrafter"/>
</dbReference>